<gene>
    <name evidence="1" type="ORF">ANOM_010617</name>
</gene>
<accession>A0A0L1INL9</accession>
<dbReference type="RefSeq" id="XP_015402012.1">
    <property type="nucleotide sequence ID" value="XM_015555873.1"/>
</dbReference>
<keyword evidence="2" id="KW-1185">Reference proteome</keyword>
<organism evidence="1 2">
    <name type="scientific">Aspergillus nomiae NRRL (strain ATCC 15546 / NRRL 13137 / CBS 260.88 / M93)</name>
    <dbReference type="NCBI Taxonomy" id="1509407"/>
    <lineage>
        <taxon>Eukaryota</taxon>
        <taxon>Fungi</taxon>
        <taxon>Dikarya</taxon>
        <taxon>Ascomycota</taxon>
        <taxon>Pezizomycotina</taxon>
        <taxon>Eurotiomycetes</taxon>
        <taxon>Eurotiomycetidae</taxon>
        <taxon>Eurotiales</taxon>
        <taxon>Aspergillaceae</taxon>
        <taxon>Aspergillus</taxon>
        <taxon>Aspergillus subgen. Circumdati</taxon>
    </lineage>
</organism>
<evidence type="ECO:0000313" key="1">
    <source>
        <dbReference type="EMBL" id="KNG81089.1"/>
    </source>
</evidence>
<dbReference type="OrthoDB" id="4468425at2759"/>
<dbReference type="GeneID" id="26812421"/>
<reference evidence="1 2" key="1">
    <citation type="submission" date="2014-06" db="EMBL/GenBank/DDBJ databases">
        <title>The Genome of the Aflatoxigenic Filamentous Fungus Aspergillus nomius.</title>
        <authorList>
            <person name="Moore M.G."/>
            <person name="Shannon B.M."/>
            <person name="Brian M.M."/>
        </authorList>
    </citation>
    <scope>NUCLEOTIDE SEQUENCE [LARGE SCALE GENOMIC DNA]</scope>
    <source>
        <strain evidence="1 2">NRRL 13137</strain>
    </source>
</reference>
<dbReference type="Proteomes" id="UP000037505">
    <property type="component" value="Unassembled WGS sequence"/>
</dbReference>
<dbReference type="EMBL" id="JNOM01000496">
    <property type="protein sequence ID" value="KNG81089.1"/>
    <property type="molecule type" value="Genomic_DNA"/>
</dbReference>
<name>A0A0L1INL9_ASPN3</name>
<proteinExistence type="predicted"/>
<comment type="caution">
    <text evidence="1">The sequence shown here is derived from an EMBL/GenBank/DDBJ whole genome shotgun (WGS) entry which is preliminary data.</text>
</comment>
<dbReference type="AlphaFoldDB" id="A0A0L1INL9"/>
<protein>
    <submittedName>
        <fullName evidence="1">Uncharacterized protein</fullName>
    </submittedName>
</protein>
<sequence>MASPGPSTPTTWQESSCQAPGSTFPENMSLFPLTPTDSSLSIGITQAQDENSFLLDLLPCASLNTESSELATLQYPLFETPVLMSVPHSTHNVHRLEFNTTETTFIASNKSCPIDVTDQSTLVHTTRRNAATVPKLLIRDDFEQYLEAEIPRWAALGLGHGSEASNPTVTLVECSSLAMAYSNVCQLNSRVGDDVIRYRMALIHLHQEYLRTCKSGNRGQNSRFSRGIGRSDASMAIDNILQNNHQNWDILDDKGRAVLRAKFHECKRYGKRWSLLLDGLGHSILLLCSQKLANMVHNSNVTLKALESIMKDIQYRNPNVMEILEVVRPIADGLLKEGRVTCDASVILAKLRQMRT</sequence>
<evidence type="ECO:0000313" key="2">
    <source>
        <dbReference type="Proteomes" id="UP000037505"/>
    </source>
</evidence>